<feature type="compositionally biased region" description="Acidic residues" evidence="1">
    <location>
        <begin position="78"/>
        <end position="88"/>
    </location>
</feature>
<dbReference type="EMBL" id="QLLG01000234">
    <property type="protein sequence ID" value="RMX65696.1"/>
    <property type="molecule type" value="Genomic_DNA"/>
</dbReference>
<feature type="compositionally biased region" description="Basic and acidic residues" evidence="1">
    <location>
        <begin position="54"/>
        <end position="63"/>
    </location>
</feature>
<accession>A0A3M6VJK1</accession>
<keyword evidence="3" id="KW-1185">Reference proteome</keyword>
<gene>
    <name evidence="2" type="ORF">DD238_004040</name>
</gene>
<sequence length="527" mass="59417">MPRANMLQDSYITLTPTSALNSYRGSAHAVPISDLLVRKRAAAAKRKALIETTKGQELEDGTDRYSSWTETDRSSEVGNDDEPPDEDDKVSTESGSESDSEDKEEKEEEDEEVVEEKEVNIPTYVCELHDPKPVLIAEQIPCNRVNIKPCETTGRLEELSETVVFRYEISVGRAQQIFECTPSTTLEIIEKLSKDKNCADQLRFIERNCLKGGIIGSLKRMYASAVQVSTEVRDVLEAISDVDTVLMNPTYRNLVGATKGSTLCREIEKLLESHNNTQHVGSSCMCDTYYRSVERYGEFYQEQALTANQVRQSTVASETLMRSRGVLSYYTDTIYVMDKREFRPTHGLKRCKVYGFGRRKLFEIVRTSRKQWSLRHVNYGEIFTLSLKKYVGGVHHMVAVKRMVPNLQNGGLRQEIVCFVKKSKSQGYRCLLMSEIISQGKVTTSISIQKPTPPPGDSNFHYMTISEVSGLSPASICSSTLSVPSERYKYLQHLNVSGGSDVVTYIALAVSYDILVGALSYWMDRKY</sequence>
<evidence type="ECO:0000313" key="3">
    <source>
        <dbReference type="Proteomes" id="UP000282087"/>
    </source>
</evidence>
<reference evidence="2 3" key="1">
    <citation type="submission" date="2018-06" db="EMBL/GenBank/DDBJ databases">
        <title>Comparative genomics of downy mildews reveals potential adaptations to biotrophy.</title>
        <authorList>
            <person name="Fletcher K."/>
            <person name="Klosterman S.J."/>
            <person name="Derevnina L."/>
            <person name="Martin F."/>
            <person name="Koike S."/>
            <person name="Reyes Chin-Wo S."/>
            <person name="Mou B."/>
            <person name="Michelmore R."/>
        </authorList>
    </citation>
    <scope>NUCLEOTIDE SEQUENCE [LARGE SCALE GENOMIC DNA]</scope>
    <source>
        <strain evidence="2 3">R14</strain>
    </source>
</reference>
<dbReference type="Proteomes" id="UP000282087">
    <property type="component" value="Unassembled WGS sequence"/>
</dbReference>
<feature type="region of interest" description="Disordered" evidence="1">
    <location>
        <begin position="54"/>
        <end position="117"/>
    </location>
</feature>
<feature type="compositionally biased region" description="Acidic residues" evidence="1">
    <location>
        <begin position="96"/>
        <end position="115"/>
    </location>
</feature>
<organism evidence="2 3">
    <name type="scientific">Peronospora effusa</name>
    <dbReference type="NCBI Taxonomy" id="542832"/>
    <lineage>
        <taxon>Eukaryota</taxon>
        <taxon>Sar</taxon>
        <taxon>Stramenopiles</taxon>
        <taxon>Oomycota</taxon>
        <taxon>Peronosporomycetes</taxon>
        <taxon>Peronosporales</taxon>
        <taxon>Peronosporaceae</taxon>
        <taxon>Peronospora</taxon>
    </lineage>
</organism>
<dbReference type="VEuPathDB" id="FungiDB:DD237_004755"/>
<evidence type="ECO:0000256" key="1">
    <source>
        <dbReference type="SAM" id="MobiDB-lite"/>
    </source>
</evidence>
<name>A0A3M6VJK1_9STRA</name>
<protein>
    <submittedName>
        <fullName evidence="2">Uncharacterized protein</fullName>
    </submittedName>
</protein>
<evidence type="ECO:0000313" key="2">
    <source>
        <dbReference type="EMBL" id="RMX65696.1"/>
    </source>
</evidence>
<proteinExistence type="predicted"/>
<dbReference type="AlphaFoldDB" id="A0A3M6VJK1"/>
<comment type="caution">
    <text evidence="2">The sequence shown here is derived from an EMBL/GenBank/DDBJ whole genome shotgun (WGS) entry which is preliminary data.</text>
</comment>